<evidence type="ECO:0000256" key="1">
    <source>
        <dbReference type="ARBA" id="ARBA00022801"/>
    </source>
</evidence>
<dbReference type="eggNOG" id="ENOG502RWYG">
    <property type="taxonomic scope" value="Eukaryota"/>
</dbReference>
<dbReference type="HOGENOM" id="CLU_404167_0_0_1"/>
<evidence type="ECO:0000256" key="3">
    <source>
        <dbReference type="SAM" id="MobiDB-lite"/>
    </source>
</evidence>
<dbReference type="GeneID" id="7450165"/>
<dbReference type="PANTHER" id="PTHR31297:SF38">
    <property type="entry name" value="X8 DOMAIN-CONTAINING PROTEIN"/>
    <property type="match status" value="1"/>
</dbReference>
<dbReference type="EMBL" id="CM000644">
    <property type="protein sequence ID" value="EED90640.1"/>
    <property type="molecule type" value="Genomic_DNA"/>
</dbReference>
<organism evidence="5 6">
    <name type="scientific">Thalassiosira pseudonana</name>
    <name type="common">Marine diatom</name>
    <name type="synonym">Cyclotella nana</name>
    <dbReference type="NCBI Taxonomy" id="35128"/>
    <lineage>
        <taxon>Eukaryota</taxon>
        <taxon>Sar</taxon>
        <taxon>Stramenopiles</taxon>
        <taxon>Ochrophyta</taxon>
        <taxon>Bacillariophyta</taxon>
        <taxon>Coscinodiscophyceae</taxon>
        <taxon>Thalassiosirophycidae</taxon>
        <taxon>Thalassiosirales</taxon>
        <taxon>Thalassiosiraceae</taxon>
        <taxon>Thalassiosira</taxon>
    </lineage>
</organism>
<sequence length="681" mass="75851">MAYQSISVGNHDDNGNDSNNFQHTGGHNSPAAKRKLNMIFSFTVGALLFITADWFRIRLFGSTKSVRTSLKDDGVVTAGGKPNETNRLFHDAIINDAAPSTINNNSQTIPIPTGVNLGSWLSLEDWFYVGSNGAVEVASPDDAVAASCLPPIHLDQSTGPRWNSETDLLEGLANHYEEQMNDESIKRSTLGGYPNNKSQSLGPYGKAIKTIHAFRSNYLDFDEDLSTMAALGIKYVRVPVSWCWTEHDPVDMVTLMEKEGVHANDEDEWYYMSDEEVQEKFTCVDPFYDNVRWPAIPRSFVQRFLRACAKHGIGATLGKARCYIHTYPGGTSIGTFSGVWPRYSKFWTHGDVQATNDGKYDIGRTILKDFIAWLESLSTSDPMAFKGLRALSPMNEPAHLAGLYNGANPIRTDRETFLPPLPSELADEYLSQLNGGSDVSTKVPDGNHLRVLLWLRDAVDAFRQSKLPSLGKELHVNLHESLFPSKILPKYETKYDHGLYPGALAVFGSWWRATTAPDERSSWAILDIHHYHAWGPQCSGAVEGPPTGRYACSDVEERTKVLEECTKWASVYRKTLEDECGEGLRLASAEFSASTHHSIRHACTDASTLRMTYEMQVKIANEADVELFWWSYKMPYGGAFRSGWSLKQLLYMFGVTSTPDEGAYHCGDHVKAVGEPFDGSM</sequence>
<dbReference type="PaxDb" id="35128-Thaps23753"/>
<accession>B8C6W1</accession>
<proteinExistence type="predicted"/>
<dbReference type="KEGG" id="tps:THAPSDRAFT_23753"/>
<evidence type="ECO:0000313" key="5">
    <source>
        <dbReference type="EMBL" id="EED90640.1"/>
    </source>
</evidence>
<evidence type="ECO:0000256" key="2">
    <source>
        <dbReference type="ARBA" id="ARBA00023295"/>
    </source>
</evidence>
<evidence type="ECO:0000256" key="4">
    <source>
        <dbReference type="SAM" id="Phobius"/>
    </source>
</evidence>
<keyword evidence="2" id="KW-0326">Glycosidase</keyword>
<dbReference type="GO" id="GO:0009251">
    <property type="term" value="P:glucan catabolic process"/>
    <property type="evidence" value="ECO:0000318"/>
    <property type="project" value="GO_Central"/>
</dbReference>
<keyword evidence="6" id="KW-1185">Reference proteome</keyword>
<keyword evidence="4" id="KW-1133">Transmembrane helix</keyword>
<dbReference type="InterPro" id="IPR017853">
    <property type="entry name" value="GH"/>
</dbReference>
<dbReference type="AlphaFoldDB" id="B8C6W1"/>
<feature type="region of interest" description="Disordered" evidence="3">
    <location>
        <begin position="1"/>
        <end position="28"/>
    </location>
</feature>
<name>B8C6W1_THAPS</name>
<dbReference type="GO" id="GO:0004338">
    <property type="term" value="F:glucan exo-1,3-beta-glucosidase activity"/>
    <property type="evidence" value="ECO:0000318"/>
    <property type="project" value="GO_Central"/>
</dbReference>
<reference evidence="5 6" key="2">
    <citation type="journal article" date="2008" name="Nature">
        <title>The Phaeodactylum genome reveals the evolutionary history of diatom genomes.</title>
        <authorList>
            <person name="Bowler C."/>
            <person name="Allen A.E."/>
            <person name="Badger J.H."/>
            <person name="Grimwood J."/>
            <person name="Jabbari K."/>
            <person name="Kuo A."/>
            <person name="Maheswari U."/>
            <person name="Martens C."/>
            <person name="Maumus F."/>
            <person name="Otillar R.P."/>
            <person name="Rayko E."/>
            <person name="Salamov A."/>
            <person name="Vandepoele K."/>
            <person name="Beszteri B."/>
            <person name="Gruber A."/>
            <person name="Heijde M."/>
            <person name="Katinka M."/>
            <person name="Mock T."/>
            <person name="Valentin K."/>
            <person name="Verret F."/>
            <person name="Berges J.A."/>
            <person name="Brownlee C."/>
            <person name="Cadoret J.P."/>
            <person name="Chiovitti A."/>
            <person name="Choi C.J."/>
            <person name="Coesel S."/>
            <person name="De Martino A."/>
            <person name="Detter J.C."/>
            <person name="Durkin C."/>
            <person name="Falciatore A."/>
            <person name="Fournet J."/>
            <person name="Haruta M."/>
            <person name="Huysman M.J."/>
            <person name="Jenkins B.D."/>
            <person name="Jiroutova K."/>
            <person name="Jorgensen R.E."/>
            <person name="Joubert Y."/>
            <person name="Kaplan A."/>
            <person name="Kroger N."/>
            <person name="Kroth P.G."/>
            <person name="La Roche J."/>
            <person name="Lindquist E."/>
            <person name="Lommer M."/>
            <person name="Martin-Jezequel V."/>
            <person name="Lopez P.J."/>
            <person name="Lucas S."/>
            <person name="Mangogna M."/>
            <person name="McGinnis K."/>
            <person name="Medlin L.K."/>
            <person name="Montsant A."/>
            <person name="Oudot-Le Secq M.P."/>
            <person name="Napoli C."/>
            <person name="Obornik M."/>
            <person name="Parker M.S."/>
            <person name="Petit J.L."/>
            <person name="Porcel B.M."/>
            <person name="Poulsen N."/>
            <person name="Robison M."/>
            <person name="Rychlewski L."/>
            <person name="Rynearson T.A."/>
            <person name="Schmutz J."/>
            <person name="Shapiro H."/>
            <person name="Siaut M."/>
            <person name="Stanley M."/>
            <person name="Sussman M.R."/>
            <person name="Taylor A.R."/>
            <person name="Vardi A."/>
            <person name="von Dassow P."/>
            <person name="Vyverman W."/>
            <person name="Willis A."/>
            <person name="Wyrwicz L.S."/>
            <person name="Rokhsar D.S."/>
            <person name="Weissenbach J."/>
            <person name="Armbrust E.V."/>
            <person name="Green B.R."/>
            <person name="Van de Peer Y."/>
            <person name="Grigoriev I.V."/>
        </authorList>
    </citation>
    <scope>NUCLEOTIDE SEQUENCE [LARGE SCALE GENOMIC DNA]</scope>
    <source>
        <strain evidence="5 6">CCMP1335</strain>
    </source>
</reference>
<dbReference type="InterPro" id="IPR050386">
    <property type="entry name" value="Glycosyl_hydrolase_5"/>
</dbReference>
<gene>
    <name evidence="5" type="ORF">THAPSDRAFT_23753</name>
</gene>
<dbReference type="Proteomes" id="UP000001449">
    <property type="component" value="Chromosome 8"/>
</dbReference>
<dbReference type="PANTHER" id="PTHR31297">
    <property type="entry name" value="GLUCAN ENDO-1,6-BETA-GLUCOSIDASE B"/>
    <property type="match status" value="1"/>
</dbReference>
<keyword evidence="1" id="KW-0378">Hydrolase</keyword>
<keyword evidence="4" id="KW-0812">Transmembrane</keyword>
<dbReference type="Gene3D" id="3.20.20.80">
    <property type="entry name" value="Glycosidases"/>
    <property type="match status" value="1"/>
</dbReference>
<evidence type="ECO:0000313" key="6">
    <source>
        <dbReference type="Proteomes" id="UP000001449"/>
    </source>
</evidence>
<protein>
    <submittedName>
        <fullName evidence="5">Uncharacterized protein</fullName>
    </submittedName>
</protein>
<keyword evidence="4" id="KW-0472">Membrane</keyword>
<dbReference type="RefSeq" id="XP_002291789.1">
    <property type="nucleotide sequence ID" value="XM_002291753.1"/>
</dbReference>
<feature type="transmembrane region" description="Helical" evidence="4">
    <location>
        <begin position="36"/>
        <end position="55"/>
    </location>
</feature>
<dbReference type="SUPFAM" id="SSF51445">
    <property type="entry name" value="(Trans)glycosidases"/>
    <property type="match status" value="1"/>
</dbReference>
<reference evidence="5 6" key="1">
    <citation type="journal article" date="2004" name="Science">
        <title>The genome of the diatom Thalassiosira pseudonana: ecology, evolution, and metabolism.</title>
        <authorList>
            <person name="Armbrust E.V."/>
            <person name="Berges J.A."/>
            <person name="Bowler C."/>
            <person name="Green B.R."/>
            <person name="Martinez D."/>
            <person name="Putnam N.H."/>
            <person name="Zhou S."/>
            <person name="Allen A.E."/>
            <person name="Apt K.E."/>
            <person name="Bechner M."/>
            <person name="Brzezinski M.A."/>
            <person name="Chaal B.K."/>
            <person name="Chiovitti A."/>
            <person name="Davis A.K."/>
            <person name="Demarest M.S."/>
            <person name="Detter J.C."/>
            <person name="Glavina T."/>
            <person name="Goodstein D."/>
            <person name="Hadi M.Z."/>
            <person name="Hellsten U."/>
            <person name="Hildebrand M."/>
            <person name="Jenkins B.D."/>
            <person name="Jurka J."/>
            <person name="Kapitonov V.V."/>
            <person name="Kroger N."/>
            <person name="Lau W.W."/>
            <person name="Lane T.W."/>
            <person name="Larimer F.W."/>
            <person name="Lippmeier J.C."/>
            <person name="Lucas S."/>
            <person name="Medina M."/>
            <person name="Montsant A."/>
            <person name="Obornik M."/>
            <person name="Parker M.S."/>
            <person name="Palenik B."/>
            <person name="Pazour G.J."/>
            <person name="Richardson P.M."/>
            <person name="Rynearson T.A."/>
            <person name="Saito M.A."/>
            <person name="Schwartz D.C."/>
            <person name="Thamatrakoln K."/>
            <person name="Valentin K."/>
            <person name="Vardi A."/>
            <person name="Wilkerson F.P."/>
            <person name="Rokhsar D.S."/>
        </authorList>
    </citation>
    <scope>NUCLEOTIDE SEQUENCE [LARGE SCALE GENOMIC DNA]</scope>
    <source>
        <strain evidence="5 6">CCMP1335</strain>
    </source>
</reference>
<dbReference type="InParanoid" id="B8C6W1"/>